<dbReference type="GO" id="GO:0046982">
    <property type="term" value="F:protein heterodimerization activity"/>
    <property type="evidence" value="ECO:0007669"/>
    <property type="project" value="InterPro"/>
</dbReference>
<evidence type="ECO:0000256" key="6">
    <source>
        <dbReference type="ARBA" id="ARBA00023242"/>
    </source>
</evidence>
<dbReference type="PRINTS" id="PR00622">
    <property type="entry name" value="HISTONEH3"/>
</dbReference>
<feature type="compositionally biased region" description="Polar residues" evidence="8">
    <location>
        <begin position="22"/>
        <end position="39"/>
    </location>
</feature>
<gene>
    <name evidence="10" type="ORF">DdX_13053</name>
</gene>
<reference evidence="10" key="1">
    <citation type="submission" date="2022-01" db="EMBL/GenBank/DDBJ databases">
        <title>Genome Sequence Resource for Two Populations of Ditylenchus destructor, the Migratory Endoparasitic Phytonematode.</title>
        <authorList>
            <person name="Zhang H."/>
            <person name="Lin R."/>
            <person name="Xie B."/>
        </authorList>
    </citation>
    <scope>NUCLEOTIDE SEQUENCE</scope>
    <source>
        <strain evidence="10">BazhouSP</strain>
    </source>
</reference>
<dbReference type="GO" id="GO:0003677">
    <property type="term" value="F:DNA binding"/>
    <property type="evidence" value="ECO:0007669"/>
    <property type="project" value="UniProtKB-KW"/>
</dbReference>
<dbReference type="FunFam" id="1.10.20.10:FF:000085">
    <property type="entry name" value="Histone H3.2"/>
    <property type="match status" value="1"/>
</dbReference>
<comment type="subcellular location">
    <subcellularLocation>
        <location evidence="2">Chromosome</location>
    </subcellularLocation>
    <subcellularLocation>
        <location evidence="1">Nucleus</location>
    </subcellularLocation>
</comment>
<evidence type="ECO:0000313" key="11">
    <source>
        <dbReference type="Proteomes" id="UP001201812"/>
    </source>
</evidence>
<evidence type="ECO:0000256" key="5">
    <source>
        <dbReference type="ARBA" id="ARBA00023125"/>
    </source>
</evidence>
<dbReference type="InterPro" id="IPR007125">
    <property type="entry name" value="H2A/H2B/H3"/>
</dbReference>
<evidence type="ECO:0000256" key="8">
    <source>
        <dbReference type="SAM" id="MobiDB-lite"/>
    </source>
</evidence>
<dbReference type="GO" id="GO:0000786">
    <property type="term" value="C:nucleosome"/>
    <property type="evidence" value="ECO:0007669"/>
    <property type="project" value="UniProtKB-KW"/>
</dbReference>
<proteinExistence type="inferred from homology"/>
<protein>
    <submittedName>
        <fullName evidence="10">Core histone h2A/H2B/H3/H4 domain-containing protein</fullName>
    </submittedName>
</protein>
<sequence length="208" mass="23518">MVRDKPVPQSRALMETGRDNLNDSSIFYRSPSVHRSNPIGNYGMKDTPDTYDSGTQSSSDYKNIPLTQTTAEIFSNVGHKRAGGKPKFGTKKMNKVAEASKKIAKKHRYRPGTRALMEIRKFQKTVNMLIPKAPFCRLIREIIQMLNPTRDMRIQSEAINALQEASEAFLVTMFEAGHRCAIHAKRVTVMPSDFSLIRWILSLFNAGI</sequence>
<dbReference type="Proteomes" id="UP001201812">
    <property type="component" value="Unassembled WGS sequence"/>
</dbReference>
<dbReference type="GO" id="GO:0005634">
    <property type="term" value="C:nucleus"/>
    <property type="evidence" value="ECO:0007669"/>
    <property type="project" value="UniProtKB-SubCell"/>
</dbReference>
<accession>A0AAD4MXF2</accession>
<evidence type="ECO:0000259" key="9">
    <source>
        <dbReference type="Pfam" id="PF00125"/>
    </source>
</evidence>
<name>A0AAD4MXF2_9BILA</name>
<organism evidence="10 11">
    <name type="scientific">Ditylenchus destructor</name>
    <dbReference type="NCBI Taxonomy" id="166010"/>
    <lineage>
        <taxon>Eukaryota</taxon>
        <taxon>Metazoa</taxon>
        <taxon>Ecdysozoa</taxon>
        <taxon>Nematoda</taxon>
        <taxon>Chromadorea</taxon>
        <taxon>Rhabditida</taxon>
        <taxon>Tylenchina</taxon>
        <taxon>Tylenchomorpha</taxon>
        <taxon>Sphaerularioidea</taxon>
        <taxon>Anguinidae</taxon>
        <taxon>Anguininae</taxon>
        <taxon>Ditylenchus</taxon>
    </lineage>
</organism>
<dbReference type="EMBL" id="JAKKPZ010000048">
    <property type="protein sequence ID" value="KAI1706394.1"/>
    <property type="molecule type" value="Genomic_DNA"/>
</dbReference>
<evidence type="ECO:0000256" key="7">
    <source>
        <dbReference type="ARBA" id="ARBA00023269"/>
    </source>
</evidence>
<dbReference type="InterPro" id="IPR000164">
    <property type="entry name" value="Histone_H3/CENP-A"/>
</dbReference>
<keyword evidence="11" id="KW-1185">Reference proteome</keyword>
<dbReference type="Pfam" id="PF00125">
    <property type="entry name" value="Histone"/>
    <property type="match status" value="1"/>
</dbReference>
<keyword evidence="4" id="KW-0158">Chromosome</keyword>
<keyword evidence="7" id="KW-0544">Nucleosome core</keyword>
<evidence type="ECO:0000256" key="2">
    <source>
        <dbReference type="ARBA" id="ARBA00004286"/>
    </source>
</evidence>
<comment type="caution">
    <text evidence="10">The sequence shown here is derived from an EMBL/GenBank/DDBJ whole genome shotgun (WGS) entry which is preliminary data.</text>
</comment>
<dbReference type="GO" id="GO:0030527">
    <property type="term" value="F:structural constituent of chromatin"/>
    <property type="evidence" value="ECO:0007669"/>
    <property type="project" value="InterPro"/>
</dbReference>
<dbReference type="AlphaFoldDB" id="A0AAD4MXF2"/>
<evidence type="ECO:0000256" key="1">
    <source>
        <dbReference type="ARBA" id="ARBA00004123"/>
    </source>
</evidence>
<dbReference type="SMART" id="SM00428">
    <property type="entry name" value="H3"/>
    <property type="match status" value="1"/>
</dbReference>
<dbReference type="SUPFAM" id="SSF47113">
    <property type="entry name" value="Histone-fold"/>
    <property type="match status" value="1"/>
</dbReference>
<dbReference type="CDD" id="cd22911">
    <property type="entry name" value="HFD_H3"/>
    <property type="match status" value="1"/>
</dbReference>
<feature type="domain" description="Core Histone H2A/H2B/H3" evidence="9">
    <location>
        <begin position="111"/>
        <end position="197"/>
    </location>
</feature>
<keyword evidence="5" id="KW-0238">DNA-binding</keyword>
<dbReference type="InterPro" id="IPR009072">
    <property type="entry name" value="Histone-fold"/>
</dbReference>
<dbReference type="PANTHER" id="PTHR11426">
    <property type="entry name" value="HISTONE H3"/>
    <property type="match status" value="1"/>
</dbReference>
<dbReference type="Gene3D" id="1.10.20.10">
    <property type="entry name" value="Histone, subunit A"/>
    <property type="match status" value="1"/>
</dbReference>
<comment type="similarity">
    <text evidence="3">Belongs to the histone H3 family.</text>
</comment>
<keyword evidence="6" id="KW-0539">Nucleus</keyword>
<evidence type="ECO:0000256" key="3">
    <source>
        <dbReference type="ARBA" id="ARBA00010343"/>
    </source>
</evidence>
<evidence type="ECO:0000256" key="4">
    <source>
        <dbReference type="ARBA" id="ARBA00022454"/>
    </source>
</evidence>
<evidence type="ECO:0000313" key="10">
    <source>
        <dbReference type="EMBL" id="KAI1706394.1"/>
    </source>
</evidence>
<feature type="region of interest" description="Disordered" evidence="8">
    <location>
        <begin position="1"/>
        <end position="59"/>
    </location>
</feature>
<feature type="compositionally biased region" description="Polar residues" evidence="8">
    <location>
        <begin position="50"/>
        <end position="59"/>
    </location>
</feature>